<organism evidence="3">
    <name type="scientific">Onchocerca flexuosa</name>
    <dbReference type="NCBI Taxonomy" id="387005"/>
    <lineage>
        <taxon>Eukaryota</taxon>
        <taxon>Metazoa</taxon>
        <taxon>Ecdysozoa</taxon>
        <taxon>Nematoda</taxon>
        <taxon>Chromadorea</taxon>
        <taxon>Rhabditida</taxon>
        <taxon>Spirurina</taxon>
        <taxon>Spiruromorpha</taxon>
        <taxon>Filarioidea</taxon>
        <taxon>Onchocercidae</taxon>
        <taxon>Onchocerca</taxon>
    </lineage>
</organism>
<sequence length="69" mass="7603">MITNGRSVTYDISMPKIYTFKVAAATLKGIGPYSPVLSIDPNPGRKTIIAVYCTGYSDYCDILRYTFLG</sequence>
<protein>
    <submittedName>
        <fullName evidence="3">Fibronectin type-III domain-containing protein</fullName>
    </submittedName>
</protein>
<name>A0A183HUH8_9BILA</name>
<dbReference type="Proteomes" id="UP000267606">
    <property type="component" value="Unassembled WGS sequence"/>
</dbReference>
<dbReference type="STRING" id="387005.A0A183HUH8"/>
<reference evidence="3" key="1">
    <citation type="submission" date="2016-06" db="UniProtKB">
        <authorList>
            <consortium name="WormBaseParasite"/>
        </authorList>
    </citation>
    <scope>IDENTIFICATION</scope>
</reference>
<reference evidence="1 2" key="2">
    <citation type="submission" date="2018-11" db="EMBL/GenBank/DDBJ databases">
        <authorList>
            <consortium name="Pathogen Informatics"/>
        </authorList>
    </citation>
    <scope>NUCLEOTIDE SEQUENCE [LARGE SCALE GENOMIC DNA]</scope>
</reference>
<dbReference type="WBParaSite" id="OFLC_0001114001-mRNA-1">
    <property type="protein sequence ID" value="OFLC_0001114001-mRNA-1"/>
    <property type="gene ID" value="OFLC_0001114001"/>
</dbReference>
<accession>A0A183HUH8</accession>
<dbReference type="EMBL" id="UZAJ01015703">
    <property type="protein sequence ID" value="VDO74198.1"/>
    <property type="molecule type" value="Genomic_DNA"/>
</dbReference>
<evidence type="ECO:0000313" key="2">
    <source>
        <dbReference type="Proteomes" id="UP000267606"/>
    </source>
</evidence>
<evidence type="ECO:0000313" key="3">
    <source>
        <dbReference type="WBParaSite" id="OFLC_0001114001-mRNA-1"/>
    </source>
</evidence>
<keyword evidence="2" id="KW-1185">Reference proteome</keyword>
<gene>
    <name evidence="1" type="ORF">OFLC_LOCUS11139</name>
</gene>
<proteinExistence type="predicted"/>
<dbReference type="AlphaFoldDB" id="A0A183HUH8"/>
<evidence type="ECO:0000313" key="1">
    <source>
        <dbReference type="EMBL" id="VDO74198.1"/>
    </source>
</evidence>